<protein>
    <submittedName>
        <fullName evidence="2">CoA-binding protein</fullName>
    </submittedName>
</protein>
<dbReference type="Gene3D" id="3.40.30.10">
    <property type="entry name" value="Glutaredoxin"/>
    <property type="match status" value="1"/>
</dbReference>
<dbReference type="SUPFAM" id="SSF52833">
    <property type="entry name" value="Thioredoxin-like"/>
    <property type="match status" value="1"/>
</dbReference>
<dbReference type="InterPro" id="IPR036291">
    <property type="entry name" value="NAD(P)-bd_dom_sf"/>
</dbReference>
<dbReference type="PANTHER" id="PTHR33303">
    <property type="entry name" value="CYTOPLASMIC PROTEIN-RELATED"/>
    <property type="match status" value="1"/>
</dbReference>
<dbReference type="Pfam" id="PF13743">
    <property type="entry name" value="Thioredoxin_5"/>
    <property type="match status" value="1"/>
</dbReference>
<name>A0A7M1LFD6_9BACT</name>
<feature type="domain" description="CoA-binding" evidence="1">
    <location>
        <begin position="7"/>
        <end position="99"/>
    </location>
</feature>
<dbReference type="InterPro" id="IPR003781">
    <property type="entry name" value="CoA-bd"/>
</dbReference>
<dbReference type="SMART" id="SM00881">
    <property type="entry name" value="CoA_binding"/>
    <property type="match status" value="1"/>
</dbReference>
<accession>A0A7M1LFD6</accession>
<dbReference type="SUPFAM" id="SSF51735">
    <property type="entry name" value="NAD(P)-binding Rossmann-fold domains"/>
    <property type="match status" value="1"/>
</dbReference>
<dbReference type="Gene3D" id="3.40.50.720">
    <property type="entry name" value="NAD(P)-binding Rossmann-like Domain"/>
    <property type="match status" value="1"/>
</dbReference>
<reference evidence="2 3" key="1">
    <citation type="submission" date="2020-10" db="EMBL/GenBank/DDBJ databases">
        <title>Campylobacter and Helicobacter PacBio genomes.</title>
        <authorList>
            <person name="Lane C."/>
        </authorList>
    </citation>
    <scope>NUCLEOTIDE SEQUENCE [LARGE SCALE GENOMIC DNA]</scope>
    <source>
        <strain evidence="2 3">2016D-0077</strain>
    </source>
</reference>
<dbReference type="CDD" id="cd03025">
    <property type="entry name" value="DsbA_FrnE_like"/>
    <property type="match status" value="1"/>
</dbReference>
<evidence type="ECO:0000313" key="3">
    <source>
        <dbReference type="Proteomes" id="UP000594749"/>
    </source>
</evidence>
<dbReference type="Proteomes" id="UP000594749">
    <property type="component" value="Chromosome"/>
</dbReference>
<dbReference type="Pfam" id="PF13380">
    <property type="entry name" value="CoA_binding_2"/>
    <property type="match status" value="1"/>
</dbReference>
<dbReference type="Gene3D" id="1.10.472.60">
    <property type="entry name" value="putative protein disulfide isomerase domain"/>
    <property type="match status" value="1"/>
</dbReference>
<sequence length="416" mass="47258">MTINEILKTAKNIAVVGLSPDESKPSHYVSKFLQEKGYKIYPIYPKFDEILGEKVYRDLSEIKDKIDIVVMFRKGEFADVLIDEVIEKGIKTLWLQLGITNENAKEKALKNGVNFIQDRCIMVEYKKEFGAKFEIVQFSDPICTWCWGAEPVLRKLKAIYKNHLKLSFIMGGLVRDIREFSDPLNGIGGDINKTNASILAHWQEASRTHKMPVAKSGFHLFSDEFPSSYPQNIAFKTAEIQSEELAKELLREIRIATALRCEITSKPSVLVSLASKVGLDVAKFSSDLKNGEEEFYKDLELTRKYGVSGFPSFLVRNLQSGEEVLLRGYARFNDFKSVIENVLNLKLEIYEPKKDDILEYIGSNAAKIEIMEILNISENECDELVDTLIKNGKVKIVNELIYPLNSPSCRDGECLI</sequence>
<keyword evidence="3" id="KW-1185">Reference proteome</keyword>
<gene>
    <name evidence="2" type="ORF">IMC76_07415</name>
</gene>
<dbReference type="EMBL" id="CP063078">
    <property type="protein sequence ID" value="QOQ87033.1"/>
    <property type="molecule type" value="Genomic_DNA"/>
</dbReference>
<dbReference type="OrthoDB" id="9804695at2"/>
<organism evidence="2 3">
    <name type="scientific">Campylobacter corcagiensis</name>
    <dbReference type="NCBI Taxonomy" id="1448857"/>
    <lineage>
        <taxon>Bacteria</taxon>
        <taxon>Pseudomonadati</taxon>
        <taxon>Campylobacterota</taxon>
        <taxon>Epsilonproteobacteria</taxon>
        <taxon>Campylobacterales</taxon>
        <taxon>Campylobacteraceae</taxon>
        <taxon>Campylobacter</taxon>
    </lineage>
</organism>
<dbReference type="PANTHER" id="PTHR33303:SF2">
    <property type="entry name" value="COA-BINDING DOMAIN-CONTAINING PROTEIN"/>
    <property type="match status" value="1"/>
</dbReference>
<dbReference type="InterPro" id="IPR036249">
    <property type="entry name" value="Thioredoxin-like_sf"/>
</dbReference>
<evidence type="ECO:0000259" key="1">
    <source>
        <dbReference type="SMART" id="SM00881"/>
    </source>
</evidence>
<dbReference type="AlphaFoldDB" id="A0A7M1LFD6"/>
<proteinExistence type="predicted"/>
<evidence type="ECO:0000313" key="2">
    <source>
        <dbReference type="EMBL" id="QOQ87033.1"/>
    </source>
</evidence>